<feature type="region of interest" description="Disordered" evidence="1">
    <location>
        <begin position="24"/>
        <end position="45"/>
    </location>
</feature>
<dbReference type="AlphaFoldDB" id="A0A1I4YJ76"/>
<name>A0A1I4YJ76_9GAMM</name>
<sequence length="100" mass="10978">MSDKRGDFRSYIWPDRTGKISDKTGACGAVQKKQKSPLKGADSGRENHPCSIAFPLNNLAFAGGRRTLQNLFQSLAVNILLNHVTLALQAINQAQHNVFL</sequence>
<gene>
    <name evidence="2" type="ORF">SAMN05428971_1229</name>
</gene>
<reference evidence="3" key="1">
    <citation type="submission" date="2016-10" db="EMBL/GenBank/DDBJ databases">
        <authorList>
            <person name="Varghese N."/>
            <person name="Submissions S."/>
        </authorList>
    </citation>
    <scope>NUCLEOTIDE SEQUENCE [LARGE SCALE GENOMIC DNA]</scope>
    <source>
        <strain evidence="3">OV426</strain>
    </source>
</reference>
<accession>A0A1I4YJ76</accession>
<protein>
    <submittedName>
        <fullName evidence="2">Uncharacterized protein</fullName>
    </submittedName>
</protein>
<keyword evidence="3" id="KW-1185">Reference proteome</keyword>
<dbReference type="EMBL" id="FOVG01000001">
    <property type="protein sequence ID" value="SFN38047.1"/>
    <property type="molecule type" value="Genomic_DNA"/>
</dbReference>
<evidence type="ECO:0000256" key="1">
    <source>
        <dbReference type="SAM" id="MobiDB-lite"/>
    </source>
</evidence>
<proteinExistence type="predicted"/>
<evidence type="ECO:0000313" key="3">
    <source>
        <dbReference type="Proteomes" id="UP000198968"/>
    </source>
</evidence>
<dbReference type="Proteomes" id="UP000198968">
    <property type="component" value="Unassembled WGS sequence"/>
</dbReference>
<evidence type="ECO:0000313" key="2">
    <source>
        <dbReference type="EMBL" id="SFN38047.1"/>
    </source>
</evidence>
<organism evidence="2 3">
    <name type="scientific">Candidatus Pantoea varia</name>
    <dbReference type="NCBI Taxonomy" id="1881036"/>
    <lineage>
        <taxon>Bacteria</taxon>
        <taxon>Pseudomonadati</taxon>
        <taxon>Pseudomonadota</taxon>
        <taxon>Gammaproteobacteria</taxon>
        <taxon>Enterobacterales</taxon>
        <taxon>Erwiniaceae</taxon>
        <taxon>Pantoea</taxon>
    </lineage>
</organism>